<dbReference type="AlphaFoldDB" id="A0AAD5U652"/>
<dbReference type="Gene3D" id="6.10.140.210">
    <property type="match status" value="1"/>
</dbReference>
<dbReference type="InterPro" id="IPR000331">
    <property type="entry name" value="Rap/Ran_GAP_dom"/>
</dbReference>
<accession>A0AAD5U652</accession>
<dbReference type="SUPFAM" id="SSF111347">
    <property type="entry name" value="Rap/Ran-GAP"/>
    <property type="match status" value="1"/>
</dbReference>
<dbReference type="InterPro" id="IPR050989">
    <property type="entry name" value="Rap1_Ran_GAP"/>
</dbReference>
<dbReference type="Proteomes" id="UP001211065">
    <property type="component" value="Unassembled WGS sequence"/>
</dbReference>
<dbReference type="FunFam" id="3.40.50.11210:FF:000001">
    <property type="entry name" value="Ral GTPase-activating protein subunit alpha-1 isoform 1"/>
    <property type="match status" value="1"/>
</dbReference>
<evidence type="ECO:0000259" key="3">
    <source>
        <dbReference type="PROSITE" id="PS50085"/>
    </source>
</evidence>
<dbReference type="PROSITE" id="PS50085">
    <property type="entry name" value="RAPGAP"/>
    <property type="match status" value="1"/>
</dbReference>
<evidence type="ECO:0000313" key="4">
    <source>
        <dbReference type="EMBL" id="KAJ3224404.1"/>
    </source>
</evidence>
<protein>
    <recommendedName>
        <fullName evidence="3">Rap-GAP domain-containing protein</fullName>
    </recommendedName>
</protein>
<dbReference type="GO" id="GO:0005096">
    <property type="term" value="F:GTPase activator activity"/>
    <property type="evidence" value="ECO:0007669"/>
    <property type="project" value="UniProtKB-KW"/>
</dbReference>
<feature type="non-terminal residue" evidence="4">
    <location>
        <position position="1276"/>
    </location>
</feature>
<feature type="region of interest" description="Disordered" evidence="2">
    <location>
        <begin position="1127"/>
        <end position="1174"/>
    </location>
</feature>
<feature type="compositionally biased region" description="Polar residues" evidence="2">
    <location>
        <begin position="1127"/>
        <end position="1140"/>
    </location>
</feature>
<dbReference type="GO" id="GO:0005737">
    <property type="term" value="C:cytoplasm"/>
    <property type="evidence" value="ECO:0007669"/>
    <property type="project" value="TreeGrafter"/>
</dbReference>
<dbReference type="PANTHER" id="PTHR15711">
    <property type="entry name" value="RAP GTPASE-ACTIVATING PROTEIN"/>
    <property type="match status" value="1"/>
</dbReference>
<sequence>CLKCCICKRTLTLTTYVIVNNQLYCQKHSTEDNNKKLSTNLNANLEEDLKKERERKCLSQIQNSANSHNIILFEEKKERKCVSQLPTPTTREKNSRSNLYESDPEFFPQYAKSLKKPTELLPLQQQQQQIRTSDTEVTDQTFKNEEKELKMRPSLSLVSLRIGEFNNIIRTRNGTVTENDRSPSLLDGELNTFKRQENISTPASPTAGYASIKEFPKVSSKKENSTLENLNILLSNEIDLLFSSPNGSCEQMESIESREEKHMNDIEQISNLFALKKEESTNSLSATFKIENFNDDDELLQSAKLRNSNGINKLRILQKNLSANSFLSIDDLPQSNEKLDEIHYTQHNGSQNLNCSESKNDLSNSMTNSLNYEMISKAELNKNNLNTVIKLKETEDSNKILINLISASRETLSSGIPDFKNYSMVSQATSTNSMDKIDESEESKKIMINLISASHDLLSSSMAEINNDNSTSQGGSATSLFKIDEQELSALSSPSHCNSGETTPSHTPSKRDTLKKNRNTKLAYNLKKNEKSDYSAKAWNTLAGTPETLELLRDLYVKASDEVQCILNPLGKLEKNSIDDEENIALYDKLMLLFGYFFNTAKRIYEISKSCVCVVKLKKKMAELSKAEKEFRLDYNKGSRNSCKESSDSIKCYTDSINETLTVISDLLDGYEEAEKMFLAKPSAGFRIEALGEIVPNENPNNKGYYEDYRMEHLDEDAIFYFRKHFFNTEHKTFVGITDKLGAIIVSLKMEQKKESRSSNSNTSLSESEIEEDQWRAILRMKESDDIRVVIPTSTTNQSVLSRTSTRNILLSIHPQIQPSKLHKVNESNLEQRLLKLDEMKFNKKYKFGVLYCKSNQTTEEEIFGNEFGSQSYERFLEILGKRVKLKGFQGFKAGLDTENGQTGEETIYIQWRNFEITYHVSTLLPYSTECSQQIQRKRHIGNDIVCIVFLDGDCQFDPACIKSQFLHIYIIVKEELSDSNVLGYRVMVTTNTDVGFFGPTLTQNGTFFNKNELLEFLLTKMINGENSAYKAPKFQRPQTRARNAMIDEVLKDFSKKERSDGLSRKESTKSISSFTGAELSISRKPSVSNDQNEPFENPVNLTRARHSSIFGGGLGDKLRGIMQTTSKENNEEGSSTLNLSLKGKVTRSGENMSGKESDEDSDDGKKKKNKLKQKVKLKVKTNSEDNYKAESVGETKLLSKSQNELSIINNSPTQITPTPGKSLLSLGESINGSPTKFSPRSLFKKQRPMSMCEIKNSNSKKSSKEILNENNLSIT</sequence>
<dbReference type="Gene3D" id="3.40.50.11210">
    <property type="entry name" value="Rap/Ran-GAP"/>
    <property type="match status" value="1"/>
</dbReference>
<feature type="region of interest" description="Disordered" evidence="2">
    <location>
        <begin position="1248"/>
        <end position="1276"/>
    </location>
</feature>
<dbReference type="EMBL" id="JADGJW010000094">
    <property type="protein sequence ID" value="KAJ3224404.1"/>
    <property type="molecule type" value="Genomic_DNA"/>
</dbReference>
<organism evidence="4 5">
    <name type="scientific">Clydaea vesicula</name>
    <dbReference type="NCBI Taxonomy" id="447962"/>
    <lineage>
        <taxon>Eukaryota</taxon>
        <taxon>Fungi</taxon>
        <taxon>Fungi incertae sedis</taxon>
        <taxon>Chytridiomycota</taxon>
        <taxon>Chytridiomycota incertae sedis</taxon>
        <taxon>Chytridiomycetes</taxon>
        <taxon>Lobulomycetales</taxon>
        <taxon>Lobulomycetaceae</taxon>
        <taxon>Clydaea</taxon>
    </lineage>
</organism>
<dbReference type="PANTHER" id="PTHR15711:SF22">
    <property type="entry name" value="RAP-GAP DOMAIN-CONTAINING PROTEIN"/>
    <property type="match status" value="1"/>
</dbReference>
<gene>
    <name evidence="4" type="ORF">HK099_008509</name>
</gene>
<name>A0AAD5U652_9FUNG</name>
<keyword evidence="5" id="KW-1185">Reference proteome</keyword>
<dbReference type="InterPro" id="IPR035974">
    <property type="entry name" value="Rap/Ran-GAP_sf"/>
</dbReference>
<comment type="caution">
    <text evidence="4">The sequence shown here is derived from an EMBL/GenBank/DDBJ whole genome shotgun (WGS) entry which is preliminary data.</text>
</comment>
<feature type="compositionally biased region" description="Polar residues" evidence="2">
    <location>
        <begin position="491"/>
        <end position="507"/>
    </location>
</feature>
<feature type="region of interest" description="Disordered" evidence="2">
    <location>
        <begin position="1077"/>
        <end position="1100"/>
    </location>
</feature>
<evidence type="ECO:0000256" key="1">
    <source>
        <dbReference type="ARBA" id="ARBA00022468"/>
    </source>
</evidence>
<evidence type="ECO:0000313" key="5">
    <source>
        <dbReference type="Proteomes" id="UP001211065"/>
    </source>
</evidence>
<feature type="domain" description="Rap-GAP" evidence="3">
    <location>
        <begin position="834"/>
        <end position="1050"/>
    </location>
</feature>
<dbReference type="Pfam" id="PF02145">
    <property type="entry name" value="Rap_GAP"/>
    <property type="match status" value="1"/>
</dbReference>
<reference evidence="4" key="1">
    <citation type="submission" date="2020-05" db="EMBL/GenBank/DDBJ databases">
        <title>Phylogenomic resolution of chytrid fungi.</title>
        <authorList>
            <person name="Stajich J.E."/>
            <person name="Amses K."/>
            <person name="Simmons R."/>
            <person name="Seto K."/>
            <person name="Myers J."/>
            <person name="Bonds A."/>
            <person name="Quandt C.A."/>
            <person name="Barry K."/>
            <person name="Liu P."/>
            <person name="Grigoriev I."/>
            <person name="Longcore J.E."/>
            <person name="James T.Y."/>
        </authorList>
    </citation>
    <scope>NUCLEOTIDE SEQUENCE</scope>
    <source>
        <strain evidence="4">JEL0476</strain>
    </source>
</reference>
<keyword evidence="1" id="KW-0343">GTPase activation</keyword>
<dbReference type="GO" id="GO:0051056">
    <property type="term" value="P:regulation of small GTPase mediated signal transduction"/>
    <property type="evidence" value="ECO:0007669"/>
    <property type="project" value="InterPro"/>
</dbReference>
<feature type="compositionally biased region" description="Polar residues" evidence="2">
    <location>
        <begin position="1084"/>
        <end position="1095"/>
    </location>
</feature>
<proteinExistence type="predicted"/>
<feature type="region of interest" description="Disordered" evidence="2">
    <location>
        <begin position="491"/>
        <end position="518"/>
    </location>
</feature>
<evidence type="ECO:0000256" key="2">
    <source>
        <dbReference type="SAM" id="MobiDB-lite"/>
    </source>
</evidence>